<name>A0A1I1N6V6_9GAMM</name>
<dbReference type="Gene3D" id="3.30.565.10">
    <property type="entry name" value="Histidine kinase-like ATPase, C-terminal domain"/>
    <property type="match status" value="1"/>
</dbReference>
<keyword evidence="9" id="KW-0902">Two-component regulatory system</keyword>
<organism evidence="14 15">
    <name type="scientific">Thiohalospira halophila DSM 15071</name>
    <dbReference type="NCBI Taxonomy" id="1123397"/>
    <lineage>
        <taxon>Bacteria</taxon>
        <taxon>Pseudomonadati</taxon>
        <taxon>Pseudomonadota</taxon>
        <taxon>Gammaproteobacteria</taxon>
        <taxon>Thiohalospirales</taxon>
        <taxon>Thiohalospiraceae</taxon>
        <taxon>Thiohalospira</taxon>
    </lineage>
</organism>
<evidence type="ECO:0000256" key="5">
    <source>
        <dbReference type="ARBA" id="ARBA00022679"/>
    </source>
</evidence>
<dbReference type="InterPro" id="IPR005467">
    <property type="entry name" value="His_kinase_dom"/>
</dbReference>
<keyword evidence="10 11" id="KW-0472">Membrane</keyword>
<dbReference type="GO" id="GO:0005886">
    <property type="term" value="C:plasma membrane"/>
    <property type="evidence" value="ECO:0007669"/>
    <property type="project" value="TreeGrafter"/>
</dbReference>
<dbReference type="EMBL" id="FOMJ01000001">
    <property type="protein sequence ID" value="SFC93165.1"/>
    <property type="molecule type" value="Genomic_DNA"/>
</dbReference>
<evidence type="ECO:0000259" key="13">
    <source>
        <dbReference type="PROSITE" id="PS50885"/>
    </source>
</evidence>
<dbReference type="InterPro" id="IPR003660">
    <property type="entry name" value="HAMP_dom"/>
</dbReference>
<dbReference type="Pfam" id="PF02518">
    <property type="entry name" value="HATPase_c"/>
    <property type="match status" value="1"/>
</dbReference>
<dbReference type="PANTHER" id="PTHR45436:SF5">
    <property type="entry name" value="SENSOR HISTIDINE KINASE TRCS"/>
    <property type="match status" value="1"/>
</dbReference>
<keyword evidence="8 11" id="KW-1133">Transmembrane helix</keyword>
<evidence type="ECO:0000256" key="3">
    <source>
        <dbReference type="ARBA" id="ARBA00012438"/>
    </source>
</evidence>
<dbReference type="PANTHER" id="PTHR45436">
    <property type="entry name" value="SENSOR HISTIDINE KINASE YKOH"/>
    <property type="match status" value="1"/>
</dbReference>
<dbReference type="RefSeq" id="WP_093426825.1">
    <property type="nucleotide sequence ID" value="NZ_FOMJ01000001.1"/>
</dbReference>
<evidence type="ECO:0000256" key="6">
    <source>
        <dbReference type="ARBA" id="ARBA00022692"/>
    </source>
</evidence>
<comment type="catalytic activity">
    <reaction evidence="1">
        <text>ATP + protein L-histidine = ADP + protein N-phospho-L-histidine.</text>
        <dbReference type="EC" id="2.7.13.3"/>
    </reaction>
</comment>
<evidence type="ECO:0000256" key="11">
    <source>
        <dbReference type="SAM" id="Phobius"/>
    </source>
</evidence>
<dbReference type="PROSITE" id="PS50885">
    <property type="entry name" value="HAMP"/>
    <property type="match status" value="1"/>
</dbReference>
<dbReference type="InterPro" id="IPR050428">
    <property type="entry name" value="TCS_sensor_his_kinase"/>
</dbReference>
<keyword evidence="5" id="KW-0808">Transferase</keyword>
<evidence type="ECO:0000256" key="8">
    <source>
        <dbReference type="ARBA" id="ARBA00022989"/>
    </source>
</evidence>
<dbReference type="EC" id="2.7.13.3" evidence="3"/>
<dbReference type="AlphaFoldDB" id="A0A1I1N6V6"/>
<evidence type="ECO:0000313" key="15">
    <source>
        <dbReference type="Proteomes" id="UP000198611"/>
    </source>
</evidence>
<dbReference type="SUPFAM" id="SSF55874">
    <property type="entry name" value="ATPase domain of HSP90 chaperone/DNA topoisomerase II/histidine kinase"/>
    <property type="match status" value="1"/>
</dbReference>
<accession>A0A1I1N6V6</accession>
<evidence type="ECO:0000256" key="4">
    <source>
        <dbReference type="ARBA" id="ARBA00022553"/>
    </source>
</evidence>
<keyword evidence="15" id="KW-1185">Reference proteome</keyword>
<dbReference type="STRING" id="1123397.SAMN05660831_00129"/>
<sequence length="452" mass="49582">MLFPSLSLKVRLSLALSVSLLLLLGTQYWVVSGAIRATAEDYVASRLRHDTEGLLAALQWEADGPLLRDIGDSIYRRPYSGHYYRVRTDGQDLRSRSLWDAELPLPEVSVGETRRLHRAGPQDQPLLVRVAAFRKEGRAVRMAVAEDLSPLQADLRTFQWHYGLVSLGIGLGLLALQWGVVALGMRPLRRLGTQIQRLEAGEQESLSGDVPGEVRPLVGEVNRLIGVLGGRLERSRNALGNLAHALKTPLTQLFQAAEDPGTVPDPERRQRILEPAENIRGRIERELKRARLAAGAPGQRFLPDREIPALIRVLKRTHADRDLDFTYAGPADERPFGDREDLLELTGNLLDNAAKWARSRVRVGVDQAAGLALTVEDDGPGVPAERAGELTRRGARLDEEREGHGLGLAIVRDIVDAYGGDLHFGSSEPLGGLAVTVSLPQQEGDPNRVASL</sequence>
<proteinExistence type="predicted"/>
<dbReference type="GO" id="GO:0000160">
    <property type="term" value="P:phosphorelay signal transduction system"/>
    <property type="evidence" value="ECO:0007669"/>
    <property type="project" value="UniProtKB-KW"/>
</dbReference>
<evidence type="ECO:0000256" key="7">
    <source>
        <dbReference type="ARBA" id="ARBA00022777"/>
    </source>
</evidence>
<dbReference type="InterPro" id="IPR036890">
    <property type="entry name" value="HATPase_C_sf"/>
</dbReference>
<keyword evidence="7 14" id="KW-0418">Kinase</keyword>
<dbReference type="PROSITE" id="PS50109">
    <property type="entry name" value="HIS_KIN"/>
    <property type="match status" value="1"/>
</dbReference>
<dbReference type="InterPro" id="IPR004358">
    <property type="entry name" value="Sig_transdc_His_kin-like_C"/>
</dbReference>
<dbReference type="GO" id="GO:0004673">
    <property type="term" value="F:protein histidine kinase activity"/>
    <property type="evidence" value="ECO:0007669"/>
    <property type="project" value="UniProtKB-EC"/>
</dbReference>
<evidence type="ECO:0000256" key="9">
    <source>
        <dbReference type="ARBA" id="ARBA00023012"/>
    </source>
</evidence>
<reference evidence="14 15" key="1">
    <citation type="submission" date="2016-10" db="EMBL/GenBank/DDBJ databases">
        <authorList>
            <person name="de Groot N.N."/>
        </authorList>
    </citation>
    <scope>NUCLEOTIDE SEQUENCE [LARGE SCALE GENOMIC DNA]</scope>
    <source>
        <strain evidence="14 15">HL3</strain>
    </source>
</reference>
<evidence type="ECO:0000259" key="12">
    <source>
        <dbReference type="PROSITE" id="PS50109"/>
    </source>
</evidence>
<feature type="transmembrane region" description="Helical" evidence="11">
    <location>
        <begin position="160"/>
        <end position="183"/>
    </location>
</feature>
<dbReference type="SMART" id="SM00387">
    <property type="entry name" value="HATPase_c"/>
    <property type="match status" value="1"/>
</dbReference>
<dbReference type="InterPro" id="IPR003594">
    <property type="entry name" value="HATPase_dom"/>
</dbReference>
<protein>
    <recommendedName>
        <fullName evidence="3">histidine kinase</fullName>
        <ecNumber evidence="3">2.7.13.3</ecNumber>
    </recommendedName>
</protein>
<keyword evidence="4" id="KW-0597">Phosphoprotein</keyword>
<evidence type="ECO:0000313" key="14">
    <source>
        <dbReference type="EMBL" id="SFC93165.1"/>
    </source>
</evidence>
<feature type="domain" description="Histidine kinase" evidence="12">
    <location>
        <begin position="241"/>
        <end position="443"/>
    </location>
</feature>
<keyword evidence="6 11" id="KW-0812">Transmembrane</keyword>
<evidence type="ECO:0000256" key="2">
    <source>
        <dbReference type="ARBA" id="ARBA00004370"/>
    </source>
</evidence>
<gene>
    <name evidence="14" type="ORF">SAMN05660831_00129</name>
</gene>
<evidence type="ECO:0000256" key="1">
    <source>
        <dbReference type="ARBA" id="ARBA00000085"/>
    </source>
</evidence>
<evidence type="ECO:0000256" key="10">
    <source>
        <dbReference type="ARBA" id="ARBA00023136"/>
    </source>
</evidence>
<dbReference type="OrthoDB" id="9809567at2"/>
<comment type="subcellular location">
    <subcellularLocation>
        <location evidence="2">Membrane</location>
    </subcellularLocation>
</comment>
<dbReference type="Proteomes" id="UP000198611">
    <property type="component" value="Unassembled WGS sequence"/>
</dbReference>
<dbReference type="PRINTS" id="PR00344">
    <property type="entry name" value="BCTRLSENSOR"/>
</dbReference>
<feature type="domain" description="HAMP" evidence="13">
    <location>
        <begin position="182"/>
        <end position="233"/>
    </location>
</feature>